<keyword evidence="2" id="KW-1185">Reference proteome</keyword>
<dbReference type="eggNOG" id="ENOG5030RM3">
    <property type="taxonomic scope" value="Bacteria"/>
</dbReference>
<evidence type="ECO:0000313" key="2">
    <source>
        <dbReference type="Proteomes" id="UP000005753"/>
    </source>
</evidence>
<proteinExistence type="predicted"/>
<reference evidence="1 2" key="1">
    <citation type="submission" date="2010-08" db="EMBL/GenBank/DDBJ databases">
        <authorList>
            <consortium name="US DOE Joint Genome Institute (JGI-PGF)"/>
            <person name="Lucas S."/>
            <person name="Copeland A."/>
            <person name="Lapidus A."/>
            <person name="Cheng J.-F."/>
            <person name="Bruce D."/>
            <person name="Goodwin L."/>
            <person name="Pitluck S."/>
            <person name="Land M.L."/>
            <person name="Hauser L."/>
            <person name="Chang Y.-J."/>
            <person name="Anderson I.J."/>
            <person name="Johnson E."/>
            <person name="Mulhopadhyay B."/>
            <person name="Kyrpides N."/>
            <person name="Woyke T.J."/>
        </authorList>
    </citation>
    <scope>NUCLEOTIDE SEQUENCE [LARGE SCALE GENOMIC DNA]</scope>
    <source>
        <strain evidence="1 2">6</strain>
    </source>
</reference>
<reference evidence="1 2" key="2">
    <citation type="submission" date="2012-02" db="EMBL/GenBank/DDBJ databases">
        <title>Improved High-Quality Draft sequence of Eubacterium cellulosolvens 6.</title>
        <authorList>
            <consortium name="US DOE Joint Genome Institute"/>
            <person name="Lucas S."/>
            <person name="Han J."/>
            <person name="Lapidus A."/>
            <person name="Cheng J.-F."/>
            <person name="Goodwin L."/>
            <person name="Pitluck S."/>
            <person name="Peters L."/>
            <person name="Mikhailova N."/>
            <person name="Gu W."/>
            <person name="Detter J.C."/>
            <person name="Han C."/>
            <person name="Tapia R."/>
            <person name="Land M."/>
            <person name="Hauser L."/>
            <person name="Kyrpides N."/>
            <person name="Ivanova N."/>
            <person name="Pagani I."/>
            <person name="Johnson E."/>
            <person name="Mukhopadhyay B."/>
            <person name="Anderson I."/>
            <person name="Woyke T."/>
        </authorList>
    </citation>
    <scope>NUCLEOTIDE SEQUENCE [LARGE SCALE GENOMIC DNA]</scope>
    <source>
        <strain evidence="1 2">6</strain>
    </source>
</reference>
<dbReference type="OrthoDB" id="1495276at2"/>
<gene>
    <name evidence="1" type="ORF">EubceDRAFT1_2897</name>
</gene>
<dbReference type="Proteomes" id="UP000005753">
    <property type="component" value="Chromosome"/>
</dbReference>
<dbReference type="EMBL" id="CM001487">
    <property type="protein sequence ID" value="EIM58584.1"/>
    <property type="molecule type" value="Genomic_DNA"/>
</dbReference>
<evidence type="ECO:0000313" key="1">
    <source>
        <dbReference type="EMBL" id="EIM58584.1"/>
    </source>
</evidence>
<protein>
    <submittedName>
        <fullName evidence="1">Uncharacterized protein</fullName>
    </submittedName>
</protein>
<sequence>MDKYLKMFAPLMKKSIRKRFNKKLADKAIRRGKSEYKGLLCRADDLGPGNPMAMNAYFAYVFARAWLGSGKEITPDEMALVMTDVLESRLLRTVFGMTDLNKTPKKWERDMRKYEAWYKAHGKDYPVNWVVGDKVKIRNEDERIIAESFLYTLNSEGKQP</sequence>
<organism evidence="1 2">
    <name type="scientific">Eubacterium cellulosolvens (strain ATCC 43171 / JCM 9499 / 6)</name>
    <name type="common">Cillobacterium cellulosolvens</name>
    <dbReference type="NCBI Taxonomy" id="633697"/>
    <lineage>
        <taxon>Bacteria</taxon>
        <taxon>Bacillati</taxon>
        <taxon>Bacillota</taxon>
        <taxon>Clostridia</taxon>
        <taxon>Eubacteriales</taxon>
        <taxon>Eubacteriaceae</taxon>
        <taxon>Eubacterium</taxon>
    </lineage>
</organism>
<name>I5AXR1_EUBC6</name>
<dbReference type="AlphaFoldDB" id="I5AXR1"/>
<dbReference type="HOGENOM" id="CLU_1649569_0_0_9"/>
<dbReference type="STRING" id="633697.EubceDRAFT1_2897"/>
<accession>I5AXR1</accession>